<name>A0A0A8YUC0_ARUDO</name>
<dbReference type="AlphaFoldDB" id="A0A0A8YUC0"/>
<protein>
    <submittedName>
        <fullName evidence="1">Uncharacterized protein</fullName>
    </submittedName>
</protein>
<evidence type="ECO:0000313" key="1">
    <source>
        <dbReference type="EMBL" id="JAD30181.1"/>
    </source>
</evidence>
<proteinExistence type="predicted"/>
<sequence>MNMMSTLDFRLRRLEACWGPRRMGSRF</sequence>
<reference evidence="1" key="1">
    <citation type="submission" date="2014-09" db="EMBL/GenBank/DDBJ databases">
        <authorList>
            <person name="Magalhaes I.L.F."/>
            <person name="Oliveira U."/>
            <person name="Santos F.R."/>
            <person name="Vidigal T.H.D.A."/>
            <person name="Brescovit A.D."/>
            <person name="Santos A.J."/>
        </authorList>
    </citation>
    <scope>NUCLEOTIDE SEQUENCE</scope>
    <source>
        <tissue evidence="1">Shoot tissue taken approximately 20 cm above the soil surface</tissue>
    </source>
</reference>
<dbReference type="EMBL" id="GBRH01267714">
    <property type="protein sequence ID" value="JAD30181.1"/>
    <property type="molecule type" value="Transcribed_RNA"/>
</dbReference>
<accession>A0A0A8YUC0</accession>
<organism evidence="1">
    <name type="scientific">Arundo donax</name>
    <name type="common">Giant reed</name>
    <name type="synonym">Donax arundinaceus</name>
    <dbReference type="NCBI Taxonomy" id="35708"/>
    <lineage>
        <taxon>Eukaryota</taxon>
        <taxon>Viridiplantae</taxon>
        <taxon>Streptophyta</taxon>
        <taxon>Embryophyta</taxon>
        <taxon>Tracheophyta</taxon>
        <taxon>Spermatophyta</taxon>
        <taxon>Magnoliopsida</taxon>
        <taxon>Liliopsida</taxon>
        <taxon>Poales</taxon>
        <taxon>Poaceae</taxon>
        <taxon>PACMAD clade</taxon>
        <taxon>Arundinoideae</taxon>
        <taxon>Arundineae</taxon>
        <taxon>Arundo</taxon>
    </lineage>
</organism>
<reference evidence="1" key="2">
    <citation type="journal article" date="2015" name="Data Brief">
        <title>Shoot transcriptome of the giant reed, Arundo donax.</title>
        <authorList>
            <person name="Barrero R.A."/>
            <person name="Guerrero F.D."/>
            <person name="Moolhuijzen P."/>
            <person name="Goolsby J.A."/>
            <person name="Tidwell J."/>
            <person name="Bellgard S.E."/>
            <person name="Bellgard M.I."/>
        </authorList>
    </citation>
    <scope>NUCLEOTIDE SEQUENCE</scope>
    <source>
        <tissue evidence="1">Shoot tissue taken approximately 20 cm above the soil surface</tissue>
    </source>
</reference>